<evidence type="ECO:0000256" key="1">
    <source>
        <dbReference type="SAM" id="MobiDB-lite"/>
    </source>
</evidence>
<dbReference type="GeneID" id="86054273"/>
<accession>A0A1I0D3P6</accession>
<evidence type="ECO:0008006" key="6">
    <source>
        <dbReference type="Google" id="ProtNLM"/>
    </source>
</evidence>
<dbReference type="Pfam" id="PF14191">
    <property type="entry name" value="YodL"/>
    <property type="match status" value="1"/>
</dbReference>
<reference evidence="4 5" key="1">
    <citation type="submission" date="2016-10" db="EMBL/GenBank/DDBJ databases">
        <authorList>
            <person name="Varghese N."/>
            <person name="Submissions S."/>
        </authorList>
    </citation>
    <scope>NUCLEOTIDE SEQUENCE [LARGE SCALE GENOMIC DNA]</scope>
    <source>
        <strain evidence="4 5">NLAE-zl-C196</strain>
    </source>
</reference>
<gene>
    <name evidence="4" type="ORF">SAMN05216521_100420</name>
</gene>
<evidence type="ECO:0000259" key="2">
    <source>
        <dbReference type="Pfam" id="PF14191"/>
    </source>
</evidence>
<feature type="region of interest" description="Disordered" evidence="1">
    <location>
        <begin position="182"/>
        <end position="204"/>
    </location>
</feature>
<organism evidence="4 5">
    <name type="scientific">Enterocloster clostridioformis</name>
    <dbReference type="NCBI Taxonomy" id="1531"/>
    <lineage>
        <taxon>Bacteria</taxon>
        <taxon>Bacillati</taxon>
        <taxon>Bacillota</taxon>
        <taxon>Clostridia</taxon>
        <taxon>Lachnospirales</taxon>
        <taxon>Lachnospiraceae</taxon>
        <taxon>Enterocloster</taxon>
    </lineage>
</organism>
<feature type="domain" description="YodL-like" evidence="2">
    <location>
        <begin position="31"/>
        <end position="137"/>
    </location>
</feature>
<sequence length="204" mass="23125">MSDIRKWDEVNGVDEAPGHLAAFLESATDSYAILQLRRTDDTLYERFESYASLQRQGKEPDIDHYEVVYHGELPKVPDTPEAVMAQLEAFYVQFNTARPEDFRGHSLSVSDIVALKVGGVVSCHYVDSIGFKELENFALRENYLKNAEMAMEDDYNSIDGIINNGRKDEPETERHSVLDALKALSGAEQTKRRPPQKQAGRDER</sequence>
<evidence type="ECO:0000313" key="5">
    <source>
        <dbReference type="Proteomes" id="UP000182121"/>
    </source>
</evidence>
<dbReference type="InterPro" id="IPR025923">
    <property type="entry name" value="YodL-like_dom"/>
</dbReference>
<dbReference type="Proteomes" id="UP000182121">
    <property type="component" value="Unassembled WGS sequence"/>
</dbReference>
<name>A0A1I0D3P6_9FIRM</name>
<dbReference type="Pfam" id="PF14195">
    <property type="entry name" value="DUF4316"/>
    <property type="match status" value="1"/>
</dbReference>
<comment type="caution">
    <text evidence="4">The sequence shown here is derived from an EMBL/GenBank/DDBJ whole genome shotgun (WGS) entry which is preliminary data.</text>
</comment>
<feature type="domain" description="DUF4316" evidence="3">
    <location>
        <begin position="140"/>
        <end position="182"/>
    </location>
</feature>
<proteinExistence type="predicted"/>
<evidence type="ECO:0000259" key="3">
    <source>
        <dbReference type="Pfam" id="PF14195"/>
    </source>
</evidence>
<dbReference type="RefSeq" id="WP_074661587.1">
    <property type="nucleotide sequence ID" value="NZ_FOIO01000004.1"/>
</dbReference>
<evidence type="ECO:0000313" key="4">
    <source>
        <dbReference type="EMBL" id="SET26756.1"/>
    </source>
</evidence>
<dbReference type="EMBL" id="FOIO01000004">
    <property type="protein sequence ID" value="SET26756.1"/>
    <property type="molecule type" value="Genomic_DNA"/>
</dbReference>
<protein>
    <recommendedName>
        <fullName evidence="6">DUF4316 domain-containing protein</fullName>
    </recommendedName>
</protein>
<dbReference type="InterPro" id="IPR025465">
    <property type="entry name" value="DUF4316"/>
</dbReference>
<dbReference type="AlphaFoldDB" id="A0A1I0D3P6"/>